<dbReference type="Gene3D" id="1.10.1740.10">
    <property type="match status" value="1"/>
</dbReference>
<evidence type="ECO:0000313" key="10">
    <source>
        <dbReference type="Proteomes" id="UP000195880"/>
    </source>
</evidence>
<feature type="region of interest" description="Disordered" evidence="6">
    <location>
        <begin position="315"/>
        <end position="340"/>
    </location>
</feature>
<evidence type="ECO:0000256" key="2">
    <source>
        <dbReference type="ARBA" id="ARBA00011344"/>
    </source>
</evidence>
<dbReference type="InterPro" id="IPR036388">
    <property type="entry name" value="WH-like_DNA-bd_sf"/>
</dbReference>
<evidence type="ECO:0000256" key="3">
    <source>
        <dbReference type="ARBA" id="ARBA00023015"/>
    </source>
</evidence>
<dbReference type="NCBIfam" id="TIGR02937">
    <property type="entry name" value="sigma70-ECF"/>
    <property type="match status" value="1"/>
</dbReference>
<evidence type="ECO:0000256" key="4">
    <source>
        <dbReference type="ARBA" id="ARBA00023082"/>
    </source>
</evidence>
<dbReference type="RefSeq" id="WP_087885811.1">
    <property type="nucleotide sequence ID" value="NZ_CP021748.1"/>
</dbReference>
<evidence type="ECO:0000259" key="8">
    <source>
        <dbReference type="Pfam" id="PF08281"/>
    </source>
</evidence>
<keyword evidence="5" id="KW-0804">Transcription</keyword>
<organism evidence="9 10">
    <name type="scientific">Streptomyces alboflavus</name>
    <dbReference type="NCBI Taxonomy" id="67267"/>
    <lineage>
        <taxon>Bacteria</taxon>
        <taxon>Bacillati</taxon>
        <taxon>Actinomycetota</taxon>
        <taxon>Actinomycetes</taxon>
        <taxon>Kitasatosporales</taxon>
        <taxon>Streptomycetaceae</taxon>
        <taxon>Streptomyces</taxon>
    </lineage>
</organism>
<dbReference type="PANTHER" id="PTHR30173">
    <property type="entry name" value="SIGMA 19 FACTOR"/>
    <property type="match status" value="1"/>
</dbReference>
<gene>
    <name evidence="9" type="ORF">SMD44_05837</name>
</gene>
<dbReference type="GO" id="GO:0003677">
    <property type="term" value="F:DNA binding"/>
    <property type="evidence" value="ECO:0007669"/>
    <property type="project" value="InterPro"/>
</dbReference>
<dbReference type="InterPro" id="IPR013249">
    <property type="entry name" value="RNA_pol_sigma70_r4_t2"/>
</dbReference>
<feature type="region of interest" description="Disordered" evidence="6">
    <location>
        <begin position="164"/>
        <end position="185"/>
    </location>
</feature>
<feature type="region of interest" description="Disordered" evidence="6">
    <location>
        <begin position="77"/>
        <end position="105"/>
    </location>
</feature>
<dbReference type="GO" id="GO:0006352">
    <property type="term" value="P:DNA-templated transcription initiation"/>
    <property type="evidence" value="ECO:0007669"/>
    <property type="project" value="InterPro"/>
</dbReference>
<dbReference type="AlphaFoldDB" id="A0A1Z1WIU8"/>
<comment type="similarity">
    <text evidence="1">Belongs to the sigma-70 factor family. ECF subfamily.</text>
</comment>
<feature type="domain" description="RNA polymerase sigma-70 region 2" evidence="7">
    <location>
        <begin position="11"/>
        <end position="74"/>
    </location>
</feature>
<feature type="domain" description="RNA polymerase sigma factor 70 region 4 type 2" evidence="8">
    <location>
        <begin position="120"/>
        <end position="170"/>
    </location>
</feature>
<dbReference type="STRING" id="67267.GCA_000716675_05853"/>
<proteinExistence type="inferred from homology"/>
<evidence type="ECO:0000259" key="7">
    <source>
        <dbReference type="Pfam" id="PF04542"/>
    </source>
</evidence>
<evidence type="ECO:0000313" key="9">
    <source>
        <dbReference type="EMBL" id="ARX86366.1"/>
    </source>
</evidence>
<accession>A0A1Z1WIU8</accession>
<protein>
    <submittedName>
        <fullName evidence="9">Uncharacterized protein</fullName>
    </submittedName>
</protein>
<keyword evidence="3" id="KW-0805">Transcription regulation</keyword>
<dbReference type="InterPro" id="IPR032710">
    <property type="entry name" value="NTF2-like_dom_sf"/>
</dbReference>
<dbReference type="InterPro" id="IPR052704">
    <property type="entry name" value="ECF_Sigma-70_Domain"/>
</dbReference>
<keyword evidence="4" id="KW-0731">Sigma factor</keyword>
<dbReference type="SUPFAM" id="SSF54427">
    <property type="entry name" value="NTF2-like"/>
    <property type="match status" value="1"/>
</dbReference>
<dbReference type="GO" id="GO:0016987">
    <property type="term" value="F:sigma factor activity"/>
    <property type="evidence" value="ECO:0007669"/>
    <property type="project" value="UniProtKB-KW"/>
</dbReference>
<keyword evidence="10" id="KW-1185">Reference proteome</keyword>
<dbReference type="SUPFAM" id="SSF88659">
    <property type="entry name" value="Sigma3 and sigma4 domains of RNA polymerase sigma factors"/>
    <property type="match status" value="1"/>
</dbReference>
<dbReference type="InterPro" id="IPR013325">
    <property type="entry name" value="RNA_pol_sigma_r2"/>
</dbReference>
<dbReference type="Pfam" id="PF04542">
    <property type="entry name" value="Sigma70_r2"/>
    <property type="match status" value="1"/>
</dbReference>
<dbReference type="Gene3D" id="3.10.450.50">
    <property type="match status" value="1"/>
</dbReference>
<comment type="subunit">
    <text evidence="2">Interacts transiently with the RNA polymerase catalytic core formed by RpoA, RpoB, RpoC and RpoZ (2 alpha, 1 beta, 1 beta' and 1 omega subunit) to form the RNA polymerase holoenzyme that can initiate transcription.</text>
</comment>
<dbReference type="Proteomes" id="UP000195880">
    <property type="component" value="Chromosome"/>
</dbReference>
<dbReference type="InterPro" id="IPR007627">
    <property type="entry name" value="RNA_pol_sigma70_r2"/>
</dbReference>
<dbReference type="eggNOG" id="COG1595">
    <property type="taxonomic scope" value="Bacteria"/>
</dbReference>
<dbReference type="PANTHER" id="PTHR30173:SF43">
    <property type="entry name" value="ECF RNA POLYMERASE SIGMA FACTOR SIGI-RELATED"/>
    <property type="match status" value="1"/>
</dbReference>
<evidence type="ECO:0000256" key="6">
    <source>
        <dbReference type="SAM" id="MobiDB-lite"/>
    </source>
</evidence>
<name>A0A1Z1WIU8_9ACTN</name>
<evidence type="ECO:0000256" key="1">
    <source>
        <dbReference type="ARBA" id="ARBA00010641"/>
    </source>
</evidence>
<dbReference type="Pfam" id="PF08281">
    <property type="entry name" value="Sigma70_r4_2"/>
    <property type="match status" value="1"/>
</dbReference>
<sequence length="340" mass="36074">MDGRDLLAQRFEEHRPRLRAVAYRMLGSLSEAEDAVQETWLKLSRADDERVENLGGWLTTVIGRVCLDLLRSRKQRGEQPLDVQGADTHVPDPEVSPLPGGRDAVDPEQEALLADSVGLALLVVLDTLSPAERLAFVLHDMFAVPFEDIAPIVERAPAATRQLASRARRRVRDADPTPGPVPDRTRQRQVVEAFLAAARKGDFDALLELLDPGVVLRADGGGAEGLSRLVRGATAVVAGARSFATLAPTTYLALVNGKVGQIAVHNGEPFSVGEFTVRDGRIVEINILADQERLRDLVDERTVAAVMSAGSVGDAGGGSGVAAGADATPEAVDGAPPAAD</sequence>
<dbReference type="Gene3D" id="1.10.10.10">
    <property type="entry name" value="Winged helix-like DNA-binding domain superfamily/Winged helix DNA-binding domain"/>
    <property type="match status" value="1"/>
</dbReference>
<evidence type="ECO:0000256" key="5">
    <source>
        <dbReference type="ARBA" id="ARBA00023163"/>
    </source>
</evidence>
<dbReference type="KEGG" id="salf:SMD44_05837"/>
<dbReference type="InterPro" id="IPR014284">
    <property type="entry name" value="RNA_pol_sigma-70_dom"/>
</dbReference>
<reference evidence="9 10" key="1">
    <citation type="submission" date="2017-05" db="EMBL/GenBank/DDBJ databases">
        <title>Streptomyces alboflavus Genome sequencing and assembly.</title>
        <authorList>
            <person name="Wang Y."/>
            <person name="Du B."/>
            <person name="Ding Y."/>
            <person name="Liu H."/>
            <person name="Hou Q."/>
            <person name="Liu K."/>
            <person name="Wang C."/>
            <person name="Yao L."/>
        </authorList>
    </citation>
    <scope>NUCLEOTIDE SEQUENCE [LARGE SCALE GENOMIC DNA]</scope>
    <source>
        <strain evidence="9 10">MDJK44</strain>
    </source>
</reference>
<dbReference type="OrthoDB" id="3211555at2"/>
<dbReference type="InterPro" id="IPR013324">
    <property type="entry name" value="RNA_pol_sigma_r3/r4-like"/>
</dbReference>
<dbReference type="EMBL" id="CP021748">
    <property type="protein sequence ID" value="ARX86366.1"/>
    <property type="molecule type" value="Genomic_DNA"/>
</dbReference>
<dbReference type="SUPFAM" id="SSF88946">
    <property type="entry name" value="Sigma2 domain of RNA polymerase sigma factors"/>
    <property type="match status" value="1"/>
</dbReference>